<proteinExistence type="predicted"/>
<organism evidence="1 2">
    <name type="scientific">Chthoniobacter flavus Ellin428</name>
    <dbReference type="NCBI Taxonomy" id="497964"/>
    <lineage>
        <taxon>Bacteria</taxon>
        <taxon>Pseudomonadati</taxon>
        <taxon>Verrucomicrobiota</taxon>
        <taxon>Spartobacteria</taxon>
        <taxon>Chthoniobacterales</taxon>
        <taxon>Chthoniobacteraceae</taxon>
        <taxon>Chthoniobacter</taxon>
    </lineage>
</organism>
<protein>
    <submittedName>
        <fullName evidence="1">Uncharacterized protein</fullName>
    </submittedName>
</protein>
<evidence type="ECO:0000313" key="2">
    <source>
        <dbReference type="Proteomes" id="UP000005824"/>
    </source>
</evidence>
<keyword evidence="2" id="KW-1185">Reference proteome</keyword>
<accession>B4DAU7</accession>
<gene>
    <name evidence="1" type="ORF">CfE428DRAFT_6038</name>
</gene>
<evidence type="ECO:0000313" key="1">
    <source>
        <dbReference type="EMBL" id="EDY16419.1"/>
    </source>
</evidence>
<sequence>MTMAVKPYYAGLDGGEKRARFDKAVCKKIQPQ</sequence>
<reference evidence="1 2" key="1">
    <citation type="journal article" date="2011" name="J. Bacteriol.">
        <title>Genome sequence of Chthoniobacter flavus Ellin428, an aerobic heterotrophic soil bacterium.</title>
        <authorList>
            <person name="Kant R."/>
            <person name="van Passel M.W."/>
            <person name="Palva A."/>
            <person name="Lucas S."/>
            <person name="Lapidus A."/>
            <person name="Glavina Del Rio T."/>
            <person name="Dalin E."/>
            <person name="Tice H."/>
            <person name="Bruce D."/>
            <person name="Goodwin L."/>
            <person name="Pitluck S."/>
            <person name="Larimer F.W."/>
            <person name="Land M.L."/>
            <person name="Hauser L."/>
            <person name="Sangwan P."/>
            <person name="de Vos W.M."/>
            <person name="Janssen P.H."/>
            <person name="Smidt H."/>
        </authorList>
    </citation>
    <scope>NUCLEOTIDE SEQUENCE [LARGE SCALE GENOMIC DNA]</scope>
    <source>
        <strain evidence="1 2">Ellin428</strain>
    </source>
</reference>
<dbReference type="EMBL" id="ABVL01000033">
    <property type="protein sequence ID" value="EDY16419.1"/>
    <property type="molecule type" value="Genomic_DNA"/>
</dbReference>
<name>B4DAU7_9BACT</name>
<dbReference type="Proteomes" id="UP000005824">
    <property type="component" value="Unassembled WGS sequence"/>
</dbReference>
<dbReference type="AlphaFoldDB" id="B4DAU7"/>
<dbReference type="InParanoid" id="B4DAU7"/>
<comment type="caution">
    <text evidence="1">The sequence shown here is derived from an EMBL/GenBank/DDBJ whole genome shotgun (WGS) entry which is preliminary data.</text>
</comment>